<dbReference type="Proteomes" id="UP000654075">
    <property type="component" value="Unassembled WGS sequence"/>
</dbReference>
<dbReference type="Pfam" id="PF00849">
    <property type="entry name" value="PseudoU_synth_2"/>
    <property type="match status" value="1"/>
</dbReference>
<evidence type="ECO:0000313" key="3">
    <source>
        <dbReference type="EMBL" id="CAE8623457.1"/>
    </source>
</evidence>
<comment type="caution">
    <text evidence="3">The sequence shown here is derived from an EMBL/GenBank/DDBJ whole genome shotgun (WGS) entry which is preliminary data.</text>
</comment>
<dbReference type="GO" id="GO:0000455">
    <property type="term" value="P:enzyme-directed rRNA pseudouridine synthesis"/>
    <property type="evidence" value="ECO:0007669"/>
    <property type="project" value="TreeGrafter"/>
</dbReference>
<dbReference type="GO" id="GO:0003723">
    <property type="term" value="F:RNA binding"/>
    <property type="evidence" value="ECO:0007669"/>
    <property type="project" value="InterPro"/>
</dbReference>
<dbReference type="SUPFAM" id="SSF55120">
    <property type="entry name" value="Pseudouridine synthase"/>
    <property type="match status" value="1"/>
</dbReference>
<name>A0A813G9N1_POLGL</name>
<dbReference type="PANTHER" id="PTHR21600:SF87">
    <property type="entry name" value="RNA PSEUDOURIDYLATE SYNTHASE DOMAIN-CONTAINING PROTEIN 1"/>
    <property type="match status" value="1"/>
</dbReference>
<dbReference type="InterPro" id="IPR050188">
    <property type="entry name" value="RluA_PseudoU_synthase"/>
</dbReference>
<accession>A0A813G9N1</accession>
<dbReference type="OrthoDB" id="418349at2759"/>
<feature type="non-terminal residue" evidence="3">
    <location>
        <position position="371"/>
    </location>
</feature>
<dbReference type="InterPro" id="IPR006224">
    <property type="entry name" value="PsdUridine_synth_RluA-like_CS"/>
</dbReference>
<sequence>YDAIQAELVAQVDRFLAKESADATDCPDSFGTALLKDFASAATGTVWALRFARRLRAEAACSVAQALQRAGRALDRSLGSLAPYRGSVPEFMLSSRPKGDDEPRVVLDLADRLVVHKPCGWQVDDGKSDPEGSHVGRLSDFLHKVFSARLMPILRDISHQRGFVHRLDVPTSGLILVAKSYEAYNDMLMQMAKGEVVRDYLVLCHGWLSHSRTEILARVHWWTTGRETASRVCPAGKPASTRLKLLARAELGGQALSLIAIRIDTGRRHQIRLHTAHIGHPTVCDGKYTGPTTRSSDCAWCPRTFLHRYRLSFFSGQNCEEVSQTLPPELWAALAMLAAAEPRSAAALRSFASTRPVQPWHEIQPLAPVTL</sequence>
<reference evidence="3" key="1">
    <citation type="submission" date="2021-02" db="EMBL/GenBank/DDBJ databases">
        <authorList>
            <person name="Dougan E. K."/>
            <person name="Rhodes N."/>
            <person name="Thang M."/>
            <person name="Chan C."/>
        </authorList>
    </citation>
    <scope>NUCLEOTIDE SEQUENCE</scope>
</reference>
<evidence type="ECO:0000313" key="4">
    <source>
        <dbReference type="Proteomes" id="UP000654075"/>
    </source>
</evidence>
<evidence type="ECO:0000259" key="2">
    <source>
        <dbReference type="Pfam" id="PF00849"/>
    </source>
</evidence>
<feature type="domain" description="Pseudouridine synthase RsuA/RluA-like" evidence="2">
    <location>
        <begin position="113"/>
        <end position="277"/>
    </location>
</feature>
<dbReference type="Gene3D" id="3.30.2350.10">
    <property type="entry name" value="Pseudouridine synthase"/>
    <property type="match status" value="1"/>
</dbReference>
<dbReference type="AlphaFoldDB" id="A0A813G9N1"/>
<dbReference type="InterPro" id="IPR020103">
    <property type="entry name" value="PsdUridine_synth_cat_dom_sf"/>
</dbReference>
<organism evidence="3 4">
    <name type="scientific">Polarella glacialis</name>
    <name type="common">Dinoflagellate</name>
    <dbReference type="NCBI Taxonomy" id="89957"/>
    <lineage>
        <taxon>Eukaryota</taxon>
        <taxon>Sar</taxon>
        <taxon>Alveolata</taxon>
        <taxon>Dinophyceae</taxon>
        <taxon>Suessiales</taxon>
        <taxon>Suessiaceae</taxon>
        <taxon>Polarella</taxon>
    </lineage>
</organism>
<dbReference type="CDD" id="cd02869">
    <property type="entry name" value="PseudoU_synth_RluA_like"/>
    <property type="match status" value="1"/>
</dbReference>
<protein>
    <recommendedName>
        <fullName evidence="2">Pseudouridine synthase RsuA/RluA-like domain-containing protein</fullName>
    </recommendedName>
</protein>
<dbReference type="InterPro" id="IPR006145">
    <property type="entry name" value="PsdUridine_synth_RsuA/RluA"/>
</dbReference>
<keyword evidence="4" id="KW-1185">Reference proteome</keyword>
<comment type="similarity">
    <text evidence="1">Belongs to the pseudouridine synthase RluA family.</text>
</comment>
<gene>
    <name evidence="3" type="ORF">PGLA1383_LOCUS40723</name>
</gene>
<dbReference type="PANTHER" id="PTHR21600">
    <property type="entry name" value="MITOCHONDRIAL RNA PSEUDOURIDINE SYNTHASE"/>
    <property type="match status" value="1"/>
</dbReference>
<proteinExistence type="inferred from homology"/>
<dbReference type="PROSITE" id="PS01129">
    <property type="entry name" value="PSI_RLU"/>
    <property type="match status" value="1"/>
</dbReference>
<dbReference type="GO" id="GO:0009982">
    <property type="term" value="F:pseudouridine synthase activity"/>
    <property type="evidence" value="ECO:0007669"/>
    <property type="project" value="InterPro"/>
</dbReference>
<dbReference type="OMA" id="WALRFAR"/>
<dbReference type="EMBL" id="CAJNNV010028174">
    <property type="protein sequence ID" value="CAE8623457.1"/>
    <property type="molecule type" value="Genomic_DNA"/>
</dbReference>
<evidence type="ECO:0000256" key="1">
    <source>
        <dbReference type="ARBA" id="ARBA00010876"/>
    </source>
</evidence>